<proteinExistence type="predicted"/>
<evidence type="ECO:0000313" key="1">
    <source>
        <dbReference type="EnsemblMetazoa" id="GPPI018584-PA"/>
    </source>
</evidence>
<dbReference type="EMBL" id="JXJN01008333">
    <property type="status" value="NOT_ANNOTATED_CDS"/>
    <property type="molecule type" value="Genomic_DNA"/>
</dbReference>
<sequence>MTKGLTKNETLNSKIGDSLVKAQVAAVTTAGAIIEVCPVPPALTLGENKQAIVTLADKLIVTDIEVILKGTWFAVPKYKGTNANHITQVVYIASKPYAMMHDVALSGIESAATHRVLRKLILKKSKCAYNLPDKYSNYEQCYQYAGRTECHCANSPSRFWP</sequence>
<dbReference type="AlphaFoldDB" id="A0A1B0B4J2"/>
<name>A0A1B0B4J2_9MUSC</name>
<reference evidence="2" key="1">
    <citation type="submission" date="2015-01" db="EMBL/GenBank/DDBJ databases">
        <authorList>
            <person name="Aksoy S."/>
            <person name="Warren W."/>
            <person name="Wilson R.K."/>
        </authorList>
    </citation>
    <scope>NUCLEOTIDE SEQUENCE [LARGE SCALE GENOMIC DNA]</scope>
    <source>
        <strain evidence="2">IAEA</strain>
    </source>
</reference>
<reference evidence="1" key="2">
    <citation type="submission" date="2020-05" db="UniProtKB">
        <authorList>
            <consortium name="EnsemblMetazoa"/>
        </authorList>
    </citation>
    <scope>IDENTIFICATION</scope>
    <source>
        <strain evidence="1">IAEA</strain>
    </source>
</reference>
<evidence type="ECO:0000313" key="2">
    <source>
        <dbReference type="Proteomes" id="UP000092460"/>
    </source>
</evidence>
<organism evidence="1 2">
    <name type="scientific">Glossina palpalis gambiensis</name>
    <dbReference type="NCBI Taxonomy" id="67801"/>
    <lineage>
        <taxon>Eukaryota</taxon>
        <taxon>Metazoa</taxon>
        <taxon>Ecdysozoa</taxon>
        <taxon>Arthropoda</taxon>
        <taxon>Hexapoda</taxon>
        <taxon>Insecta</taxon>
        <taxon>Pterygota</taxon>
        <taxon>Neoptera</taxon>
        <taxon>Endopterygota</taxon>
        <taxon>Diptera</taxon>
        <taxon>Brachycera</taxon>
        <taxon>Muscomorpha</taxon>
        <taxon>Hippoboscoidea</taxon>
        <taxon>Glossinidae</taxon>
        <taxon>Glossina</taxon>
    </lineage>
</organism>
<keyword evidence="2" id="KW-1185">Reference proteome</keyword>
<dbReference type="EnsemblMetazoa" id="GPPI018584-RA">
    <property type="protein sequence ID" value="GPPI018584-PA"/>
    <property type="gene ID" value="GPPI018584"/>
</dbReference>
<accession>A0A1B0B4J2</accession>
<protein>
    <submittedName>
        <fullName evidence="1">Uncharacterized protein</fullName>
    </submittedName>
</protein>
<dbReference type="VEuPathDB" id="VectorBase:GPPI018584"/>
<dbReference type="Proteomes" id="UP000092460">
    <property type="component" value="Unassembled WGS sequence"/>
</dbReference>